<evidence type="ECO:0000313" key="28">
    <source>
        <dbReference type="EMBL" id="KAG5179124.1"/>
    </source>
</evidence>
<dbReference type="EC" id="3.1.2.2" evidence="19"/>
<evidence type="ECO:0000256" key="12">
    <source>
        <dbReference type="ARBA" id="ARBA00023098"/>
    </source>
</evidence>
<keyword evidence="9" id="KW-0378">Hydrolase</keyword>
<keyword evidence="15" id="KW-0966">Cell projection</keyword>
<dbReference type="PANTHER" id="PTHR12418">
    <property type="entry name" value="ACYL-COENZYME A THIOESTERASE THEM4"/>
    <property type="match status" value="1"/>
</dbReference>
<comment type="catalytic activity">
    <reaction evidence="25">
        <text>dodecanoyl-CoA + H2O = dodecanoate + CoA + H(+)</text>
        <dbReference type="Rhea" id="RHEA:30135"/>
        <dbReference type="ChEBI" id="CHEBI:15377"/>
        <dbReference type="ChEBI" id="CHEBI:15378"/>
        <dbReference type="ChEBI" id="CHEBI:18262"/>
        <dbReference type="ChEBI" id="CHEBI:57287"/>
        <dbReference type="ChEBI" id="CHEBI:57375"/>
    </reaction>
    <physiologicalReaction direction="left-to-right" evidence="25">
        <dbReference type="Rhea" id="RHEA:30136"/>
    </physiologicalReaction>
</comment>
<dbReference type="GO" id="GO:0016787">
    <property type="term" value="F:hydrolase activity"/>
    <property type="evidence" value="ECO:0007669"/>
    <property type="project" value="UniProtKB-KW"/>
</dbReference>
<evidence type="ECO:0000256" key="25">
    <source>
        <dbReference type="ARBA" id="ARBA00048074"/>
    </source>
</evidence>
<dbReference type="AlphaFoldDB" id="A0A836CB13"/>
<sequence length="146" mass="16545">LHDVTDLLRRYPEYWRDHVLHDTLNYRHGVQCPVVSHDSAGCRLQAVVRFGQQTRGHPDLVHGGITALTFDNLQGWCMFMDGRTNVLTAYLHVDFKAPLPTHTTVLAEVRIDRQEGRKLFASGTIRTLDGSITFATCSSLFIIPRD</sequence>
<evidence type="ECO:0000256" key="18">
    <source>
        <dbReference type="ARBA" id="ARBA00038456"/>
    </source>
</evidence>
<evidence type="ECO:0000256" key="11">
    <source>
        <dbReference type="ARBA" id="ARBA00022946"/>
    </source>
</evidence>
<evidence type="ECO:0000256" key="10">
    <source>
        <dbReference type="ARBA" id="ARBA00022832"/>
    </source>
</evidence>
<evidence type="ECO:0000256" key="7">
    <source>
        <dbReference type="ARBA" id="ARBA00022703"/>
    </source>
</evidence>
<dbReference type="PANTHER" id="PTHR12418:SF19">
    <property type="entry name" value="ACYL-COENZYME A THIOESTERASE THEM4"/>
    <property type="match status" value="1"/>
</dbReference>
<reference evidence="28" key="1">
    <citation type="submission" date="2021-02" db="EMBL/GenBank/DDBJ databases">
        <title>First Annotated Genome of the Yellow-green Alga Tribonema minus.</title>
        <authorList>
            <person name="Mahan K.M."/>
        </authorList>
    </citation>
    <scope>NUCLEOTIDE SEQUENCE</scope>
    <source>
        <strain evidence="28">UTEX B ZZ1240</strain>
    </source>
</reference>
<keyword evidence="12" id="KW-0443">Lipid metabolism</keyword>
<keyword evidence="11" id="KW-0809">Transit peptide</keyword>
<evidence type="ECO:0000313" key="29">
    <source>
        <dbReference type="Proteomes" id="UP000664859"/>
    </source>
</evidence>
<dbReference type="InterPro" id="IPR052365">
    <property type="entry name" value="THEM4/THEM5_acyl-CoA_thioest"/>
</dbReference>
<feature type="non-terminal residue" evidence="28">
    <location>
        <position position="1"/>
    </location>
</feature>
<evidence type="ECO:0000256" key="19">
    <source>
        <dbReference type="ARBA" id="ARBA00038848"/>
    </source>
</evidence>
<dbReference type="Pfam" id="PF03061">
    <property type="entry name" value="4HBT"/>
    <property type="match status" value="1"/>
</dbReference>
<comment type="catalytic activity">
    <reaction evidence="23">
        <text>hexadecanoyl-CoA + H2O = hexadecanoate + CoA + H(+)</text>
        <dbReference type="Rhea" id="RHEA:16645"/>
        <dbReference type="ChEBI" id="CHEBI:7896"/>
        <dbReference type="ChEBI" id="CHEBI:15377"/>
        <dbReference type="ChEBI" id="CHEBI:15378"/>
        <dbReference type="ChEBI" id="CHEBI:57287"/>
        <dbReference type="ChEBI" id="CHEBI:57379"/>
        <dbReference type="EC" id="3.1.2.2"/>
    </reaction>
    <physiologicalReaction direction="left-to-right" evidence="23">
        <dbReference type="Rhea" id="RHEA:16646"/>
    </physiologicalReaction>
</comment>
<evidence type="ECO:0000259" key="27">
    <source>
        <dbReference type="Pfam" id="PF03061"/>
    </source>
</evidence>
<evidence type="ECO:0000256" key="9">
    <source>
        <dbReference type="ARBA" id="ARBA00022801"/>
    </source>
</evidence>
<comment type="catalytic activity">
    <reaction evidence="26">
        <text>tetradecanoyl-CoA + H2O = tetradecanoate + CoA + H(+)</text>
        <dbReference type="Rhea" id="RHEA:40119"/>
        <dbReference type="ChEBI" id="CHEBI:15377"/>
        <dbReference type="ChEBI" id="CHEBI:15378"/>
        <dbReference type="ChEBI" id="CHEBI:30807"/>
        <dbReference type="ChEBI" id="CHEBI:57287"/>
        <dbReference type="ChEBI" id="CHEBI:57385"/>
    </reaction>
    <physiologicalReaction direction="left-to-right" evidence="26">
        <dbReference type="Rhea" id="RHEA:40120"/>
    </physiologicalReaction>
</comment>
<comment type="caution">
    <text evidence="28">The sequence shown here is derived from an EMBL/GenBank/DDBJ whole genome shotgun (WGS) entry which is preliminary data.</text>
</comment>
<dbReference type="InterPro" id="IPR006683">
    <property type="entry name" value="Thioestr_dom"/>
</dbReference>
<protein>
    <recommendedName>
        <fullName evidence="20">Acyl-coenzyme A thioesterase THEM4</fullName>
        <ecNumber evidence="19">3.1.2.2</ecNumber>
    </recommendedName>
    <alternativeName>
        <fullName evidence="21">Thioesterase superfamily member 4</fullName>
    </alternativeName>
</protein>
<keyword evidence="29" id="KW-1185">Reference proteome</keyword>
<comment type="catalytic activity">
    <reaction evidence="17">
        <text>(9Z)-octadecenoyl-CoA + H2O = (9Z)-octadecenoate + CoA + H(+)</text>
        <dbReference type="Rhea" id="RHEA:40139"/>
        <dbReference type="ChEBI" id="CHEBI:15377"/>
        <dbReference type="ChEBI" id="CHEBI:15378"/>
        <dbReference type="ChEBI" id="CHEBI:30823"/>
        <dbReference type="ChEBI" id="CHEBI:57287"/>
        <dbReference type="ChEBI" id="CHEBI:57387"/>
    </reaction>
    <physiologicalReaction direction="left-to-right" evidence="17">
        <dbReference type="Rhea" id="RHEA:40140"/>
    </physiologicalReaction>
</comment>
<feature type="domain" description="Thioesterase" evidence="27">
    <location>
        <begin position="61"/>
        <end position="130"/>
    </location>
</feature>
<comment type="similarity">
    <text evidence="18">Belongs to the THEM4/THEM5 thioesterase family.</text>
</comment>
<evidence type="ECO:0000256" key="23">
    <source>
        <dbReference type="ARBA" id="ARBA00047734"/>
    </source>
</evidence>
<evidence type="ECO:0000256" key="21">
    <source>
        <dbReference type="ARBA" id="ARBA00043210"/>
    </source>
</evidence>
<evidence type="ECO:0000256" key="14">
    <source>
        <dbReference type="ARBA" id="ARBA00023136"/>
    </source>
</evidence>
<feature type="non-terminal residue" evidence="28">
    <location>
        <position position="146"/>
    </location>
</feature>
<dbReference type="GO" id="GO:0032587">
    <property type="term" value="C:ruffle membrane"/>
    <property type="evidence" value="ECO:0007669"/>
    <property type="project" value="UniProtKB-SubCell"/>
</dbReference>
<gene>
    <name evidence="28" type="ORF">JKP88DRAFT_150456</name>
</gene>
<keyword evidence="13" id="KW-0496">Mitochondrion</keyword>
<evidence type="ECO:0000256" key="15">
    <source>
        <dbReference type="ARBA" id="ARBA00023273"/>
    </source>
</evidence>
<dbReference type="OrthoDB" id="506431at2759"/>
<evidence type="ECO:0000256" key="5">
    <source>
        <dbReference type="ARBA" id="ARBA00022475"/>
    </source>
</evidence>
<dbReference type="InterPro" id="IPR029069">
    <property type="entry name" value="HotDog_dom_sf"/>
</dbReference>
<evidence type="ECO:0000256" key="6">
    <source>
        <dbReference type="ARBA" id="ARBA00022490"/>
    </source>
</evidence>
<evidence type="ECO:0000256" key="8">
    <source>
        <dbReference type="ARBA" id="ARBA00022792"/>
    </source>
</evidence>
<evidence type="ECO:0000256" key="20">
    <source>
        <dbReference type="ARBA" id="ARBA00040123"/>
    </source>
</evidence>
<dbReference type="Gene3D" id="3.10.129.10">
    <property type="entry name" value="Hotdog Thioesterase"/>
    <property type="match status" value="1"/>
</dbReference>
<comment type="catalytic activity">
    <reaction evidence="16">
        <text>(5Z,8Z,11Z,14Z)-eicosatetraenoyl-CoA + H2O = (5Z,8Z,11Z,14Z)-eicosatetraenoate + CoA + H(+)</text>
        <dbReference type="Rhea" id="RHEA:40151"/>
        <dbReference type="ChEBI" id="CHEBI:15377"/>
        <dbReference type="ChEBI" id="CHEBI:15378"/>
        <dbReference type="ChEBI" id="CHEBI:32395"/>
        <dbReference type="ChEBI" id="CHEBI:57287"/>
        <dbReference type="ChEBI" id="CHEBI:57368"/>
    </reaction>
    <physiologicalReaction direction="left-to-right" evidence="16">
        <dbReference type="Rhea" id="RHEA:40152"/>
    </physiologicalReaction>
</comment>
<keyword evidence="14" id="KW-0472">Membrane</keyword>
<keyword evidence="7" id="KW-0053">Apoptosis</keyword>
<evidence type="ECO:0000256" key="13">
    <source>
        <dbReference type="ARBA" id="ARBA00023128"/>
    </source>
</evidence>
<dbReference type="GO" id="GO:0006631">
    <property type="term" value="P:fatty acid metabolic process"/>
    <property type="evidence" value="ECO:0007669"/>
    <property type="project" value="UniProtKB-KW"/>
</dbReference>
<organism evidence="28 29">
    <name type="scientific">Tribonema minus</name>
    <dbReference type="NCBI Taxonomy" id="303371"/>
    <lineage>
        <taxon>Eukaryota</taxon>
        <taxon>Sar</taxon>
        <taxon>Stramenopiles</taxon>
        <taxon>Ochrophyta</taxon>
        <taxon>PX clade</taxon>
        <taxon>Xanthophyceae</taxon>
        <taxon>Tribonematales</taxon>
        <taxon>Tribonemataceae</taxon>
        <taxon>Tribonema</taxon>
    </lineage>
</organism>
<evidence type="ECO:0000256" key="16">
    <source>
        <dbReference type="ARBA" id="ARBA00035852"/>
    </source>
</evidence>
<comment type="subcellular location">
    <subcellularLocation>
        <location evidence="3">Cell projection</location>
        <location evidence="3">Ruffle membrane</location>
    </subcellularLocation>
    <subcellularLocation>
        <location evidence="1">Cytoplasm</location>
    </subcellularLocation>
    <subcellularLocation>
        <location evidence="4">Mitochondrion inner membrane</location>
        <topology evidence="4">Peripheral membrane protein</topology>
    </subcellularLocation>
    <subcellularLocation>
        <location evidence="2">Mitochondrion intermembrane space</location>
    </subcellularLocation>
</comment>
<keyword evidence="5" id="KW-1003">Cell membrane</keyword>
<evidence type="ECO:0000256" key="17">
    <source>
        <dbReference type="ARBA" id="ARBA00037002"/>
    </source>
</evidence>
<evidence type="ECO:0000256" key="2">
    <source>
        <dbReference type="ARBA" id="ARBA00004569"/>
    </source>
</evidence>
<dbReference type="Proteomes" id="UP000664859">
    <property type="component" value="Unassembled WGS sequence"/>
</dbReference>
<dbReference type="EMBL" id="JAFCMP010000501">
    <property type="protein sequence ID" value="KAG5179124.1"/>
    <property type="molecule type" value="Genomic_DNA"/>
</dbReference>
<keyword evidence="8" id="KW-0999">Mitochondrion inner membrane</keyword>
<dbReference type="GO" id="GO:0005758">
    <property type="term" value="C:mitochondrial intermembrane space"/>
    <property type="evidence" value="ECO:0007669"/>
    <property type="project" value="UniProtKB-SubCell"/>
</dbReference>
<evidence type="ECO:0000256" key="22">
    <source>
        <dbReference type="ARBA" id="ARBA00047588"/>
    </source>
</evidence>
<keyword evidence="10" id="KW-0276">Fatty acid metabolism</keyword>
<dbReference type="GO" id="GO:0005743">
    <property type="term" value="C:mitochondrial inner membrane"/>
    <property type="evidence" value="ECO:0007669"/>
    <property type="project" value="UniProtKB-SubCell"/>
</dbReference>
<accession>A0A836CB13</accession>
<evidence type="ECO:0000256" key="26">
    <source>
        <dbReference type="ARBA" id="ARBA00048180"/>
    </source>
</evidence>
<keyword evidence="6" id="KW-0963">Cytoplasm</keyword>
<evidence type="ECO:0000256" key="1">
    <source>
        <dbReference type="ARBA" id="ARBA00004496"/>
    </source>
</evidence>
<comment type="catalytic activity">
    <reaction evidence="24">
        <text>decanoyl-CoA + H2O = decanoate + CoA + H(+)</text>
        <dbReference type="Rhea" id="RHEA:40059"/>
        <dbReference type="ChEBI" id="CHEBI:15377"/>
        <dbReference type="ChEBI" id="CHEBI:15378"/>
        <dbReference type="ChEBI" id="CHEBI:27689"/>
        <dbReference type="ChEBI" id="CHEBI:57287"/>
        <dbReference type="ChEBI" id="CHEBI:61430"/>
    </reaction>
    <physiologicalReaction direction="left-to-right" evidence="24">
        <dbReference type="Rhea" id="RHEA:40060"/>
    </physiologicalReaction>
</comment>
<proteinExistence type="inferred from homology"/>
<dbReference type="SUPFAM" id="SSF54637">
    <property type="entry name" value="Thioesterase/thiol ester dehydrase-isomerase"/>
    <property type="match status" value="1"/>
</dbReference>
<evidence type="ECO:0000256" key="3">
    <source>
        <dbReference type="ARBA" id="ARBA00004632"/>
    </source>
</evidence>
<dbReference type="CDD" id="cd03443">
    <property type="entry name" value="PaaI_thioesterase"/>
    <property type="match status" value="1"/>
</dbReference>
<evidence type="ECO:0000256" key="24">
    <source>
        <dbReference type="ARBA" id="ARBA00047969"/>
    </source>
</evidence>
<name>A0A836CB13_9STRA</name>
<evidence type="ECO:0000256" key="4">
    <source>
        <dbReference type="ARBA" id="ARBA00004637"/>
    </source>
</evidence>
<comment type="catalytic activity">
    <reaction evidence="22">
        <text>octanoyl-CoA + H2O = octanoate + CoA + H(+)</text>
        <dbReference type="Rhea" id="RHEA:30143"/>
        <dbReference type="ChEBI" id="CHEBI:15377"/>
        <dbReference type="ChEBI" id="CHEBI:15378"/>
        <dbReference type="ChEBI" id="CHEBI:25646"/>
        <dbReference type="ChEBI" id="CHEBI:57287"/>
        <dbReference type="ChEBI" id="CHEBI:57386"/>
    </reaction>
    <physiologicalReaction direction="left-to-right" evidence="22">
        <dbReference type="Rhea" id="RHEA:30144"/>
    </physiologicalReaction>
</comment>